<accession>A0A7R9B3X3</accession>
<name>A0A7R9B3X3_TIMSH</name>
<dbReference type="Pfam" id="PF00089">
    <property type="entry name" value="Trypsin"/>
    <property type="match status" value="2"/>
</dbReference>
<keyword evidence="3" id="KW-0645">Protease</keyword>
<evidence type="ECO:0000256" key="4">
    <source>
        <dbReference type="ARBA" id="ARBA00022801"/>
    </source>
</evidence>
<comment type="subcellular location">
    <subcellularLocation>
        <location evidence="1">Secreted</location>
    </subcellularLocation>
</comment>
<dbReference type="EMBL" id="OC006078">
    <property type="protein sequence ID" value="CAD7265881.1"/>
    <property type="molecule type" value="Genomic_DNA"/>
</dbReference>
<dbReference type="GO" id="GO:0005615">
    <property type="term" value="C:extracellular space"/>
    <property type="evidence" value="ECO:0007669"/>
    <property type="project" value="TreeGrafter"/>
</dbReference>
<dbReference type="Gene3D" id="2.40.10.10">
    <property type="entry name" value="Trypsin-like serine proteases"/>
    <property type="match status" value="2"/>
</dbReference>
<evidence type="ECO:0000256" key="5">
    <source>
        <dbReference type="ARBA" id="ARBA00022825"/>
    </source>
</evidence>
<evidence type="ECO:0000259" key="6">
    <source>
        <dbReference type="PROSITE" id="PS50240"/>
    </source>
</evidence>
<proteinExistence type="predicted"/>
<evidence type="ECO:0000256" key="2">
    <source>
        <dbReference type="ARBA" id="ARBA00022525"/>
    </source>
</evidence>
<dbReference type="SUPFAM" id="SSF50494">
    <property type="entry name" value="Trypsin-like serine proteases"/>
    <property type="match status" value="1"/>
</dbReference>
<dbReference type="PROSITE" id="PS50240">
    <property type="entry name" value="TRYPSIN_DOM"/>
    <property type="match status" value="1"/>
</dbReference>
<dbReference type="AlphaFoldDB" id="A0A7R9B3X3"/>
<dbReference type="InterPro" id="IPR043504">
    <property type="entry name" value="Peptidase_S1_PA_chymotrypsin"/>
</dbReference>
<reference evidence="7" key="1">
    <citation type="submission" date="2020-11" db="EMBL/GenBank/DDBJ databases">
        <authorList>
            <person name="Tran Van P."/>
        </authorList>
    </citation>
    <scope>NUCLEOTIDE SEQUENCE</scope>
</reference>
<dbReference type="PANTHER" id="PTHR24264">
    <property type="entry name" value="TRYPSIN-RELATED"/>
    <property type="match status" value="1"/>
</dbReference>
<evidence type="ECO:0000313" key="7">
    <source>
        <dbReference type="EMBL" id="CAD7265881.1"/>
    </source>
</evidence>
<dbReference type="GO" id="GO:0006508">
    <property type="term" value="P:proteolysis"/>
    <property type="evidence" value="ECO:0007669"/>
    <property type="project" value="UniProtKB-KW"/>
</dbReference>
<dbReference type="PANTHER" id="PTHR24264:SF65">
    <property type="entry name" value="SRCR DOMAIN-CONTAINING PROTEIN"/>
    <property type="match status" value="1"/>
</dbReference>
<evidence type="ECO:0000256" key="1">
    <source>
        <dbReference type="ARBA" id="ARBA00004613"/>
    </source>
</evidence>
<evidence type="ECO:0000256" key="3">
    <source>
        <dbReference type="ARBA" id="ARBA00022670"/>
    </source>
</evidence>
<keyword evidence="2" id="KW-0964">Secreted</keyword>
<gene>
    <name evidence="7" type="ORF">TSIB3V08_LOCUS9911</name>
</gene>
<protein>
    <recommendedName>
        <fullName evidence="6">Peptidase S1 domain-containing protein</fullName>
    </recommendedName>
</protein>
<organism evidence="7">
    <name type="scientific">Timema shepardi</name>
    <name type="common">Walking stick</name>
    <dbReference type="NCBI Taxonomy" id="629360"/>
    <lineage>
        <taxon>Eukaryota</taxon>
        <taxon>Metazoa</taxon>
        <taxon>Ecdysozoa</taxon>
        <taxon>Arthropoda</taxon>
        <taxon>Hexapoda</taxon>
        <taxon>Insecta</taxon>
        <taxon>Pterygota</taxon>
        <taxon>Neoptera</taxon>
        <taxon>Polyneoptera</taxon>
        <taxon>Phasmatodea</taxon>
        <taxon>Timematodea</taxon>
        <taxon>Timematoidea</taxon>
        <taxon>Timematidae</taxon>
        <taxon>Timema</taxon>
    </lineage>
</organism>
<keyword evidence="5" id="KW-0720">Serine protease</keyword>
<dbReference type="InterPro" id="IPR001254">
    <property type="entry name" value="Trypsin_dom"/>
</dbReference>
<dbReference type="InterPro" id="IPR009003">
    <property type="entry name" value="Peptidase_S1_PA"/>
</dbReference>
<dbReference type="InterPro" id="IPR050127">
    <property type="entry name" value="Serine_Proteases_S1"/>
</dbReference>
<feature type="domain" description="Peptidase S1" evidence="6">
    <location>
        <begin position="1"/>
        <end position="221"/>
    </location>
</feature>
<dbReference type="SMART" id="SM00020">
    <property type="entry name" value="Tryp_SPc"/>
    <property type="match status" value="1"/>
</dbReference>
<sequence>MDGEVNQPFSINKLIGYVLLPLQGEPVEVGTKTVVIGWGVTEKGSVSDLLKDTTVDVVEEQICEEFPQFRGVQYISKNMICAVTEGTDSAPDDSGGTLVVLKDKKALQVCLVSTNGDFGGTLVVLKDKKALQVCLVSTNGDSGGSFVVLKGKKALQVCLVSTLLMCVCSQGDSGGPLVVGKGKKALQVGVVSWGLGTGQANDPGIYTKLSQYRFWIYMKTGI</sequence>
<keyword evidence="4" id="KW-0378">Hydrolase</keyword>
<dbReference type="GO" id="GO:0004252">
    <property type="term" value="F:serine-type endopeptidase activity"/>
    <property type="evidence" value="ECO:0007669"/>
    <property type="project" value="InterPro"/>
</dbReference>